<feature type="binding site" description="covalent" evidence="14">
    <location>
        <position position="86"/>
    </location>
    <ligand>
        <name>heme c</name>
        <dbReference type="ChEBI" id="CHEBI:61717"/>
    </ligand>
</feature>
<keyword evidence="12" id="KW-0496">Mitochondrion</keyword>
<evidence type="ECO:0000256" key="12">
    <source>
        <dbReference type="ARBA" id="ARBA00023128"/>
    </source>
</evidence>
<comment type="caution">
    <text evidence="16">The sequence shown here is derived from an EMBL/GenBank/DDBJ whole genome shotgun (WGS) entry which is preliminary data.</text>
</comment>
<dbReference type="PRINTS" id="PR00603">
    <property type="entry name" value="CYTOCHROMEC1"/>
</dbReference>
<dbReference type="Gene3D" id="1.20.5.100">
    <property type="entry name" value="Cytochrome c1, transmembrane anchor, C-terminal"/>
    <property type="match status" value="1"/>
</dbReference>
<dbReference type="GO" id="GO:0009055">
    <property type="term" value="F:electron transfer activity"/>
    <property type="evidence" value="ECO:0007669"/>
    <property type="project" value="InterPro"/>
</dbReference>
<evidence type="ECO:0000256" key="6">
    <source>
        <dbReference type="ARBA" id="ARBA00022692"/>
    </source>
</evidence>
<keyword evidence="11 14" id="KW-0408">Iron</keyword>
<accession>A0AAE0H0U8</accession>
<protein>
    <recommendedName>
        <fullName evidence="15">Cytochrome c domain-containing protein</fullName>
    </recommendedName>
</protein>
<keyword evidence="9" id="KW-0249">Electron transport</keyword>
<evidence type="ECO:0000256" key="13">
    <source>
        <dbReference type="ARBA" id="ARBA00023136"/>
    </source>
</evidence>
<dbReference type="InterPro" id="IPR002326">
    <property type="entry name" value="Cyt_c1"/>
</dbReference>
<keyword evidence="10" id="KW-1133">Transmembrane helix</keyword>
<feature type="binding site" description="covalent" evidence="14">
    <location>
        <position position="89"/>
    </location>
    <ligand>
        <name>heme c</name>
        <dbReference type="ChEBI" id="CHEBI:61717"/>
    </ligand>
</feature>
<gene>
    <name evidence="16" type="ORF">CYMTET_4717</name>
</gene>
<dbReference type="Proteomes" id="UP001190700">
    <property type="component" value="Unassembled WGS sequence"/>
</dbReference>
<feature type="binding site" description="covalent" evidence="14">
    <location>
        <position position="90"/>
    </location>
    <ligand>
        <name>heme c</name>
        <dbReference type="ChEBI" id="CHEBI:61717"/>
    </ligand>
</feature>
<dbReference type="InterPro" id="IPR036909">
    <property type="entry name" value="Cyt_c-like_dom_sf"/>
</dbReference>
<sequence>MFSRVGSILATGLKNAGTARSADSKLLASTVGFGAAGVFAFTSVSFADEAEHGLASPEYEWPHNGMWSSYDAASIRRGHQVYQQVCAACHSVNQLSYRNLVGVCYTEEEVKEMCSEVEVTDGPDDTGEMFERTAKLSDKLPEPYANEQGARFANGGAYPPDLSLITKARHDGQNYVFALLLGYREPPAGISVREGLHYNPYFPGGAIAMPKMLVDGGVEYDDGTPATESQMAKDVTTFLAWAAEPEHDERKLMGLKWIFVLTLALAQATYYKRWKWAPIKSRKVIVDAVH</sequence>
<evidence type="ECO:0000313" key="17">
    <source>
        <dbReference type="Proteomes" id="UP001190700"/>
    </source>
</evidence>
<evidence type="ECO:0000256" key="3">
    <source>
        <dbReference type="ARBA" id="ARBA00022448"/>
    </source>
</evidence>
<dbReference type="SUPFAM" id="SSF81496">
    <property type="entry name" value="Cytochrome c1 subunit of cytochrome bc1 complex (Ubiquinol-cytochrome c reductase), transmembrane anchor"/>
    <property type="match status" value="1"/>
</dbReference>
<dbReference type="GO" id="GO:0046872">
    <property type="term" value="F:metal ion binding"/>
    <property type="evidence" value="ECO:0007669"/>
    <property type="project" value="UniProtKB-KW"/>
</dbReference>
<keyword evidence="5" id="KW-0679">Respiratory chain</keyword>
<keyword evidence="4 14" id="KW-0349">Heme</keyword>
<evidence type="ECO:0000256" key="1">
    <source>
        <dbReference type="ARBA" id="ARBA00004273"/>
    </source>
</evidence>
<evidence type="ECO:0000256" key="14">
    <source>
        <dbReference type="PIRSR" id="PIRSR602326-1"/>
    </source>
</evidence>
<dbReference type="PANTHER" id="PTHR10266">
    <property type="entry name" value="CYTOCHROME C1"/>
    <property type="match status" value="1"/>
</dbReference>
<dbReference type="InterPro" id="IPR009056">
    <property type="entry name" value="Cyt_c-like_dom"/>
</dbReference>
<dbReference type="PANTHER" id="PTHR10266:SF3">
    <property type="entry name" value="CYTOCHROME C1, HEME PROTEIN, MITOCHONDRIAL"/>
    <property type="match status" value="1"/>
</dbReference>
<comment type="cofactor">
    <cofactor evidence="14">
        <name>heme c</name>
        <dbReference type="ChEBI" id="CHEBI:61717"/>
    </cofactor>
    <text evidence="14">Binds 1 heme c group covalently per subunit.</text>
</comment>
<keyword evidence="7 14" id="KW-0479">Metal-binding</keyword>
<dbReference type="AlphaFoldDB" id="A0AAE0H0U8"/>
<evidence type="ECO:0000256" key="2">
    <source>
        <dbReference type="ARBA" id="ARBA00006488"/>
    </source>
</evidence>
<evidence type="ECO:0000259" key="15">
    <source>
        <dbReference type="PROSITE" id="PS51007"/>
    </source>
</evidence>
<dbReference type="InterPro" id="IPR021157">
    <property type="entry name" value="Cyt_c1_TM_anchor_C"/>
</dbReference>
<proteinExistence type="inferred from homology"/>
<dbReference type="EMBL" id="LGRX02000736">
    <property type="protein sequence ID" value="KAK3287789.1"/>
    <property type="molecule type" value="Genomic_DNA"/>
</dbReference>
<feature type="domain" description="Cytochrome c" evidence="15">
    <location>
        <begin position="73"/>
        <end position="180"/>
    </location>
</feature>
<dbReference type="PROSITE" id="PS51007">
    <property type="entry name" value="CYTC"/>
    <property type="match status" value="1"/>
</dbReference>
<dbReference type="GO" id="GO:0005743">
    <property type="term" value="C:mitochondrial inner membrane"/>
    <property type="evidence" value="ECO:0007669"/>
    <property type="project" value="UniProtKB-SubCell"/>
</dbReference>
<dbReference type="FunFam" id="1.20.5.100:FF:000003">
    <property type="entry name" value="Cytochrome c1, heme protein, mitochondrial"/>
    <property type="match status" value="1"/>
</dbReference>
<evidence type="ECO:0000256" key="10">
    <source>
        <dbReference type="ARBA" id="ARBA00022989"/>
    </source>
</evidence>
<keyword evidence="6" id="KW-0812">Transmembrane</keyword>
<keyword evidence="3" id="KW-0813">Transport</keyword>
<evidence type="ECO:0000256" key="7">
    <source>
        <dbReference type="ARBA" id="ARBA00022723"/>
    </source>
</evidence>
<name>A0AAE0H0U8_9CHLO</name>
<evidence type="ECO:0000256" key="9">
    <source>
        <dbReference type="ARBA" id="ARBA00022982"/>
    </source>
</evidence>
<feature type="binding site" description="covalent" evidence="14">
    <location>
        <position position="209"/>
    </location>
    <ligand>
        <name>heme c</name>
        <dbReference type="ChEBI" id="CHEBI:61717"/>
    </ligand>
</feature>
<keyword evidence="17" id="KW-1185">Reference proteome</keyword>
<evidence type="ECO:0000256" key="11">
    <source>
        <dbReference type="ARBA" id="ARBA00023004"/>
    </source>
</evidence>
<dbReference type="SUPFAM" id="SSF46626">
    <property type="entry name" value="Cytochrome c"/>
    <property type="match status" value="1"/>
</dbReference>
<comment type="similarity">
    <text evidence="2">Belongs to the cytochrome c family.</text>
</comment>
<keyword evidence="8" id="KW-0999">Mitochondrion inner membrane</keyword>
<organism evidence="16 17">
    <name type="scientific">Cymbomonas tetramitiformis</name>
    <dbReference type="NCBI Taxonomy" id="36881"/>
    <lineage>
        <taxon>Eukaryota</taxon>
        <taxon>Viridiplantae</taxon>
        <taxon>Chlorophyta</taxon>
        <taxon>Pyramimonadophyceae</taxon>
        <taxon>Pyramimonadales</taxon>
        <taxon>Pyramimonadaceae</taxon>
        <taxon>Cymbomonas</taxon>
    </lineage>
</organism>
<dbReference type="Pfam" id="PF02167">
    <property type="entry name" value="Cytochrom_C1"/>
    <property type="match status" value="1"/>
</dbReference>
<reference evidence="16 17" key="1">
    <citation type="journal article" date="2015" name="Genome Biol. Evol.">
        <title>Comparative Genomics of a Bacterivorous Green Alga Reveals Evolutionary Causalities and Consequences of Phago-Mixotrophic Mode of Nutrition.</title>
        <authorList>
            <person name="Burns J.A."/>
            <person name="Paasch A."/>
            <person name="Narechania A."/>
            <person name="Kim E."/>
        </authorList>
    </citation>
    <scope>NUCLEOTIDE SEQUENCE [LARGE SCALE GENOMIC DNA]</scope>
    <source>
        <strain evidence="16 17">PLY_AMNH</strain>
    </source>
</reference>
<evidence type="ECO:0000256" key="4">
    <source>
        <dbReference type="ARBA" id="ARBA00022617"/>
    </source>
</evidence>
<dbReference type="FunFam" id="1.10.760.10:FF:000002">
    <property type="entry name" value="Cytochrome c1, heme protein"/>
    <property type="match status" value="1"/>
</dbReference>
<dbReference type="GO" id="GO:0020037">
    <property type="term" value="F:heme binding"/>
    <property type="evidence" value="ECO:0007669"/>
    <property type="project" value="InterPro"/>
</dbReference>
<dbReference type="GO" id="GO:0006122">
    <property type="term" value="P:mitochondrial electron transport, ubiquinol to cytochrome c"/>
    <property type="evidence" value="ECO:0007669"/>
    <property type="project" value="TreeGrafter"/>
</dbReference>
<evidence type="ECO:0000256" key="8">
    <source>
        <dbReference type="ARBA" id="ARBA00022792"/>
    </source>
</evidence>
<keyword evidence="13" id="KW-0472">Membrane</keyword>
<comment type="subcellular location">
    <subcellularLocation>
        <location evidence="1">Mitochondrion inner membrane</location>
    </subcellularLocation>
</comment>
<dbReference type="Gene3D" id="1.10.760.10">
    <property type="entry name" value="Cytochrome c-like domain"/>
    <property type="match status" value="1"/>
</dbReference>
<evidence type="ECO:0000313" key="16">
    <source>
        <dbReference type="EMBL" id="KAK3287789.1"/>
    </source>
</evidence>
<evidence type="ECO:0000256" key="5">
    <source>
        <dbReference type="ARBA" id="ARBA00022660"/>
    </source>
</evidence>